<dbReference type="PANTHER" id="PTHR30383">
    <property type="entry name" value="THIOESTERASE 1/PROTEASE 1/LYSOPHOSPHOLIPASE L1"/>
    <property type="match status" value="1"/>
</dbReference>
<dbReference type="Gene3D" id="3.40.50.1110">
    <property type="entry name" value="SGNH hydrolase"/>
    <property type="match status" value="1"/>
</dbReference>
<accession>A0ABN6KEZ8</accession>
<evidence type="ECO:0000259" key="1">
    <source>
        <dbReference type="Pfam" id="PF13472"/>
    </source>
</evidence>
<sequence>MKLFLILLFSSVFLSCSDSSKETESETAKQESSPTEPRIIFFGDSLTAGYGLLDYEEAWPHLVVSRLKKEGFHYQITNAGVSGDTTSGGLGRIDWVLSQKPDIFVLELGANDMLRGISPKITRSNLKSMIQKVKSSYPDCKILLVGMRATPNLGKKYAAEFDSIYPDLAKEEDLSFIPFLLEKVATIRKLNQKDGIHPTSEGHKLVAETVYPYLKKLAEK</sequence>
<dbReference type="InterPro" id="IPR013830">
    <property type="entry name" value="SGNH_hydro"/>
</dbReference>
<reference evidence="2 3" key="1">
    <citation type="submission" date="2021-08" db="EMBL/GenBank/DDBJ databases">
        <title>Complete genome sequence of Leptospira kobayashii strain E30.</title>
        <authorList>
            <person name="Nakao R."/>
            <person name="Nakamura S."/>
            <person name="Masuzawa T."/>
            <person name="Koizumi N."/>
        </authorList>
    </citation>
    <scope>NUCLEOTIDE SEQUENCE [LARGE SCALE GENOMIC DNA]</scope>
    <source>
        <strain evidence="2 3">E30</strain>
    </source>
</reference>
<dbReference type="InterPro" id="IPR051532">
    <property type="entry name" value="Ester_Hydrolysis_Enzymes"/>
</dbReference>
<dbReference type="EMBL" id="AP025028">
    <property type="protein sequence ID" value="BDA79642.1"/>
    <property type="molecule type" value="Genomic_DNA"/>
</dbReference>
<dbReference type="InterPro" id="IPR008265">
    <property type="entry name" value="Lipase_GDSL_AS"/>
</dbReference>
<dbReference type="CDD" id="cd01822">
    <property type="entry name" value="Lysophospholipase_L1_like"/>
    <property type="match status" value="1"/>
</dbReference>
<dbReference type="PANTHER" id="PTHR30383:SF5">
    <property type="entry name" value="SGNH HYDROLASE-TYPE ESTERASE DOMAIN-CONTAINING PROTEIN"/>
    <property type="match status" value="1"/>
</dbReference>
<evidence type="ECO:0000313" key="3">
    <source>
        <dbReference type="Proteomes" id="UP000245263"/>
    </source>
</evidence>
<feature type="domain" description="SGNH hydrolase-type esterase" evidence="1">
    <location>
        <begin position="41"/>
        <end position="205"/>
    </location>
</feature>
<evidence type="ECO:0000313" key="2">
    <source>
        <dbReference type="EMBL" id="BDA79642.1"/>
    </source>
</evidence>
<gene>
    <name evidence="2" type="primary">tesA</name>
    <name evidence="2" type="ORF">LPTSP3_g25720</name>
</gene>
<dbReference type="Pfam" id="PF13472">
    <property type="entry name" value="Lipase_GDSL_2"/>
    <property type="match status" value="1"/>
</dbReference>
<dbReference type="InterPro" id="IPR036514">
    <property type="entry name" value="SGNH_hydro_sf"/>
</dbReference>
<dbReference type="PROSITE" id="PS01098">
    <property type="entry name" value="LIPASE_GDSL_SER"/>
    <property type="match status" value="1"/>
</dbReference>
<dbReference type="PROSITE" id="PS51257">
    <property type="entry name" value="PROKAR_LIPOPROTEIN"/>
    <property type="match status" value="1"/>
</dbReference>
<dbReference type="RefSeq" id="WP_109020252.1">
    <property type="nucleotide sequence ID" value="NZ_AP025028.1"/>
</dbReference>
<proteinExistence type="predicted"/>
<keyword evidence="3" id="KW-1185">Reference proteome</keyword>
<dbReference type="SUPFAM" id="SSF52266">
    <property type="entry name" value="SGNH hydrolase"/>
    <property type="match status" value="1"/>
</dbReference>
<organism evidence="2 3">
    <name type="scientific">Leptospira kobayashii</name>
    <dbReference type="NCBI Taxonomy" id="1917830"/>
    <lineage>
        <taxon>Bacteria</taxon>
        <taxon>Pseudomonadati</taxon>
        <taxon>Spirochaetota</taxon>
        <taxon>Spirochaetia</taxon>
        <taxon>Leptospirales</taxon>
        <taxon>Leptospiraceae</taxon>
        <taxon>Leptospira</taxon>
    </lineage>
</organism>
<dbReference type="Proteomes" id="UP000245263">
    <property type="component" value="Chromosome 1"/>
</dbReference>
<name>A0ABN6KEZ8_9LEPT</name>
<protein>
    <submittedName>
        <fullName evidence="2">Arylesterase</fullName>
    </submittedName>
</protein>